<dbReference type="AlphaFoldDB" id="A0AAV6LIM3"/>
<name>A0AAV6LIM3_9ERIC</name>
<evidence type="ECO:0000313" key="1">
    <source>
        <dbReference type="EMBL" id="KAG5564831.1"/>
    </source>
</evidence>
<dbReference type="Proteomes" id="UP000823749">
    <property type="component" value="Chromosome 1"/>
</dbReference>
<dbReference type="EMBL" id="JACTNZ010000001">
    <property type="protein sequence ID" value="KAG5564831.1"/>
    <property type="molecule type" value="Genomic_DNA"/>
</dbReference>
<reference evidence="1" key="1">
    <citation type="submission" date="2020-08" db="EMBL/GenBank/DDBJ databases">
        <title>Plant Genome Project.</title>
        <authorList>
            <person name="Zhang R.-G."/>
        </authorList>
    </citation>
    <scope>NUCLEOTIDE SEQUENCE</scope>
    <source>
        <strain evidence="1">WSP0</strain>
        <tissue evidence="1">Leaf</tissue>
    </source>
</reference>
<organism evidence="1 2">
    <name type="scientific">Rhododendron griersonianum</name>
    <dbReference type="NCBI Taxonomy" id="479676"/>
    <lineage>
        <taxon>Eukaryota</taxon>
        <taxon>Viridiplantae</taxon>
        <taxon>Streptophyta</taxon>
        <taxon>Embryophyta</taxon>
        <taxon>Tracheophyta</taxon>
        <taxon>Spermatophyta</taxon>
        <taxon>Magnoliopsida</taxon>
        <taxon>eudicotyledons</taxon>
        <taxon>Gunneridae</taxon>
        <taxon>Pentapetalae</taxon>
        <taxon>asterids</taxon>
        <taxon>Ericales</taxon>
        <taxon>Ericaceae</taxon>
        <taxon>Ericoideae</taxon>
        <taxon>Rhodoreae</taxon>
        <taxon>Rhododendron</taxon>
    </lineage>
</organism>
<accession>A0AAV6LIM3</accession>
<protein>
    <submittedName>
        <fullName evidence="1">Uncharacterized protein</fullName>
    </submittedName>
</protein>
<sequence length="85" mass="8920">MIVIEGVVTVCANLTVQFAITGLILECFSAWGNGGDGLGNGVAGPQITVVFVLSLFCPGQKGNQKETHVGFDKLNYTDAFDRKGA</sequence>
<comment type="caution">
    <text evidence="1">The sequence shown here is derived from an EMBL/GenBank/DDBJ whole genome shotgun (WGS) entry which is preliminary data.</text>
</comment>
<gene>
    <name evidence="1" type="ORF">RHGRI_000883</name>
</gene>
<proteinExistence type="predicted"/>
<keyword evidence="2" id="KW-1185">Reference proteome</keyword>
<evidence type="ECO:0000313" key="2">
    <source>
        <dbReference type="Proteomes" id="UP000823749"/>
    </source>
</evidence>